<name>A0A081C386_VECG1</name>
<dbReference type="eggNOG" id="COG1763">
    <property type="taxonomic scope" value="Bacteria"/>
</dbReference>
<dbReference type="STRING" id="1499967.U27_06017"/>
<dbReference type="HOGENOM" id="CLU_068199_2_2_0"/>
<dbReference type="EMBL" id="DF820469">
    <property type="protein sequence ID" value="GAK59041.1"/>
    <property type="molecule type" value="Genomic_DNA"/>
</dbReference>
<keyword evidence="3" id="KW-1185">Reference proteome</keyword>
<evidence type="ECO:0000313" key="2">
    <source>
        <dbReference type="EMBL" id="GAK59041.1"/>
    </source>
</evidence>
<dbReference type="InterPro" id="IPR052539">
    <property type="entry name" value="MGD_biosynthesis_adapter"/>
</dbReference>
<feature type="domain" description="Molybdopterin-guanine dinucleotide biosynthesis protein B (MobB)" evidence="1">
    <location>
        <begin position="4"/>
        <end position="135"/>
    </location>
</feature>
<accession>A0A081C386</accession>
<evidence type="ECO:0000259" key="1">
    <source>
        <dbReference type="Pfam" id="PF03205"/>
    </source>
</evidence>
<reference evidence="2" key="1">
    <citation type="journal article" date="2015" name="PeerJ">
        <title>First genomic representation of candidate bacterial phylum KSB3 points to enhanced environmental sensing as a trigger of wastewater bulking.</title>
        <authorList>
            <person name="Sekiguchi Y."/>
            <person name="Ohashi A."/>
            <person name="Parks D.H."/>
            <person name="Yamauchi T."/>
            <person name="Tyson G.W."/>
            <person name="Hugenholtz P."/>
        </authorList>
    </citation>
    <scope>NUCLEOTIDE SEQUENCE [LARGE SCALE GENOMIC DNA]</scope>
</reference>
<gene>
    <name evidence="2" type="ORF">U27_06017</name>
</gene>
<dbReference type="Proteomes" id="UP000030661">
    <property type="component" value="Unassembled WGS sequence"/>
</dbReference>
<dbReference type="NCBIfam" id="TIGR00176">
    <property type="entry name" value="mobB"/>
    <property type="match status" value="1"/>
</dbReference>
<dbReference type="AlphaFoldDB" id="A0A081C386"/>
<proteinExistence type="predicted"/>
<dbReference type="Pfam" id="PF03205">
    <property type="entry name" value="MobB"/>
    <property type="match status" value="1"/>
</dbReference>
<sequence length="164" mass="18287">MIPIISIVGKSNSGKTTLIEKLIPEFKRRGYRIGTIKHHLHDFEVDQRGKDSWRHAQAGADAVAIASPYKLAFITTPPSDLTLDELRDRYFQNVDLVIAEGYKGSTHPKVEVFRAEVYECPLFRKGDNLLATVSDINVDTGVPCFGLEDIAPLVDLLENTFLSS</sequence>
<organism evidence="2">
    <name type="scientific">Vecturithrix granuli</name>
    <dbReference type="NCBI Taxonomy" id="1499967"/>
    <lineage>
        <taxon>Bacteria</taxon>
        <taxon>Candidatus Moduliflexota</taxon>
        <taxon>Candidatus Vecturitrichia</taxon>
        <taxon>Candidatus Vecturitrichales</taxon>
        <taxon>Candidatus Vecturitrichaceae</taxon>
        <taxon>Candidatus Vecturithrix</taxon>
    </lineage>
</organism>
<dbReference type="PANTHER" id="PTHR40072">
    <property type="entry name" value="MOLYBDOPTERIN-GUANINE DINUCLEOTIDE BIOSYNTHESIS ADAPTER PROTEIN-RELATED"/>
    <property type="match status" value="1"/>
</dbReference>
<dbReference type="Gene3D" id="3.40.50.300">
    <property type="entry name" value="P-loop containing nucleotide triphosphate hydrolases"/>
    <property type="match status" value="1"/>
</dbReference>
<dbReference type="GO" id="GO:0006777">
    <property type="term" value="P:Mo-molybdopterin cofactor biosynthetic process"/>
    <property type="evidence" value="ECO:0007669"/>
    <property type="project" value="InterPro"/>
</dbReference>
<dbReference type="CDD" id="cd03116">
    <property type="entry name" value="MobB"/>
    <property type="match status" value="1"/>
</dbReference>
<dbReference type="PANTHER" id="PTHR40072:SF1">
    <property type="entry name" value="MOLYBDOPTERIN-GUANINE DINUCLEOTIDE BIOSYNTHESIS ADAPTER PROTEIN"/>
    <property type="match status" value="1"/>
</dbReference>
<dbReference type="GO" id="GO:0005525">
    <property type="term" value="F:GTP binding"/>
    <property type="evidence" value="ECO:0007669"/>
    <property type="project" value="InterPro"/>
</dbReference>
<protein>
    <submittedName>
        <fullName evidence="2">Molybdopterin-guanine dinucleotide biosynthesis protein B</fullName>
    </submittedName>
</protein>
<evidence type="ECO:0000313" key="3">
    <source>
        <dbReference type="Proteomes" id="UP000030661"/>
    </source>
</evidence>
<dbReference type="InterPro" id="IPR004435">
    <property type="entry name" value="MobB_dom"/>
</dbReference>
<dbReference type="InterPro" id="IPR027417">
    <property type="entry name" value="P-loop_NTPase"/>
</dbReference>
<dbReference type="SUPFAM" id="SSF52540">
    <property type="entry name" value="P-loop containing nucleoside triphosphate hydrolases"/>
    <property type="match status" value="1"/>
</dbReference>